<reference evidence="1" key="1">
    <citation type="journal article" date="2023" name="Genome Biol. Evol.">
        <title>First Whole Genome Sequence and Flow Cytometry Genome Size Data for the Lichen-Forming Fungus Ramalina farinacea (Ascomycota).</title>
        <authorList>
            <person name="Llewellyn T."/>
            <person name="Mian S."/>
            <person name="Hill R."/>
            <person name="Leitch I.J."/>
            <person name="Gaya E."/>
        </authorList>
    </citation>
    <scope>NUCLEOTIDE SEQUENCE</scope>
    <source>
        <strain evidence="1">LIQ254RAFAR</strain>
    </source>
</reference>
<sequence>MSTYVPQRRYTGTVHAATSFLKRSKTAPANQGPHTQQIISAYRLDWEKLRNFLLLKFPRDTHPGLKLDKRPINDDKYIVMLPEKLNSDDLIYIDEELRDKKQMNTDQSDEET</sequence>
<dbReference type="AlphaFoldDB" id="A0AA43U0A5"/>
<evidence type="ECO:0000313" key="1">
    <source>
        <dbReference type="EMBL" id="MDI1492645.1"/>
    </source>
</evidence>
<organism evidence="1 2">
    <name type="scientific">Ramalina farinacea</name>
    <dbReference type="NCBI Taxonomy" id="258253"/>
    <lineage>
        <taxon>Eukaryota</taxon>
        <taxon>Fungi</taxon>
        <taxon>Dikarya</taxon>
        <taxon>Ascomycota</taxon>
        <taxon>Pezizomycotina</taxon>
        <taxon>Lecanoromycetes</taxon>
        <taxon>OSLEUM clade</taxon>
        <taxon>Lecanoromycetidae</taxon>
        <taxon>Lecanorales</taxon>
        <taxon>Lecanorineae</taxon>
        <taxon>Ramalinaceae</taxon>
        <taxon>Ramalina</taxon>
    </lineage>
</organism>
<comment type="caution">
    <text evidence="1">The sequence shown here is derived from an EMBL/GenBank/DDBJ whole genome shotgun (WGS) entry which is preliminary data.</text>
</comment>
<name>A0AA43U0A5_9LECA</name>
<evidence type="ECO:0000313" key="2">
    <source>
        <dbReference type="Proteomes" id="UP001161017"/>
    </source>
</evidence>
<gene>
    <name evidence="1" type="ORF">OHK93_004427</name>
</gene>
<proteinExistence type="predicted"/>
<accession>A0AA43U0A5</accession>
<dbReference type="Proteomes" id="UP001161017">
    <property type="component" value="Unassembled WGS sequence"/>
</dbReference>
<dbReference type="EMBL" id="JAPUFD010000020">
    <property type="protein sequence ID" value="MDI1492645.1"/>
    <property type="molecule type" value="Genomic_DNA"/>
</dbReference>
<keyword evidence="2" id="KW-1185">Reference proteome</keyword>
<protein>
    <submittedName>
        <fullName evidence="1">Uncharacterized protein</fullName>
    </submittedName>
</protein>